<protein>
    <submittedName>
        <fullName evidence="2">Carboxypeptidase-like regulatory domain-containing protein</fullName>
    </submittedName>
</protein>
<dbReference type="EMBL" id="CP159289">
    <property type="protein sequence ID" value="XCH23928.1"/>
    <property type="molecule type" value="Genomic_DNA"/>
</dbReference>
<evidence type="ECO:0000313" key="2">
    <source>
        <dbReference type="EMBL" id="XCH23928.1"/>
    </source>
</evidence>
<keyword evidence="2" id="KW-0645">Protease</keyword>
<dbReference type="GO" id="GO:0004180">
    <property type="term" value="F:carboxypeptidase activity"/>
    <property type="evidence" value="ECO:0007669"/>
    <property type="project" value="UniProtKB-KW"/>
</dbReference>
<dbReference type="RefSeq" id="WP_353719252.1">
    <property type="nucleotide sequence ID" value="NZ_CP159289.1"/>
</dbReference>
<proteinExistence type="predicted"/>
<dbReference type="InterPro" id="IPR013784">
    <property type="entry name" value="Carb-bd-like_fold"/>
</dbReference>
<gene>
    <name evidence="2" type="ORF">ABV298_27025</name>
</gene>
<keyword evidence="2" id="KW-0378">Hydrolase</keyword>
<sequence length="189" mass="21016">MQIRKILHTGLLCALSFVALAQQDGVSLSGHVRSEDGEALPGASVSLKGTSHGTFTGADGKYTLEHVRPGNYRLLVSFMGYRTQARDITLKAGEHFRHNARLVPEARELESVSVIGRTETKEINRQAYNVTAIDARKLPELDARSFPCARPCLGRTCKGKRGRGVEYEFLTEWFHRPPGEVLPRWRADG</sequence>
<feature type="signal peptide" evidence="1">
    <location>
        <begin position="1"/>
        <end position="21"/>
    </location>
</feature>
<keyword evidence="1" id="KW-0732">Signal</keyword>
<name>A0AAU8FJ96_9BACT</name>
<dbReference type="GO" id="GO:0030246">
    <property type="term" value="F:carbohydrate binding"/>
    <property type="evidence" value="ECO:0007669"/>
    <property type="project" value="InterPro"/>
</dbReference>
<dbReference type="AlphaFoldDB" id="A0AAU8FJ96"/>
<accession>A0AAU8FJ96</accession>
<dbReference type="Pfam" id="PF13620">
    <property type="entry name" value="CarboxypepD_reg"/>
    <property type="match status" value="1"/>
</dbReference>
<dbReference type="Gene3D" id="2.60.40.1120">
    <property type="entry name" value="Carboxypeptidase-like, regulatory domain"/>
    <property type="match status" value="1"/>
</dbReference>
<dbReference type="SUPFAM" id="SSF49452">
    <property type="entry name" value="Starch-binding domain-like"/>
    <property type="match status" value="1"/>
</dbReference>
<evidence type="ECO:0000256" key="1">
    <source>
        <dbReference type="SAM" id="SignalP"/>
    </source>
</evidence>
<feature type="chain" id="PRO_5043806698" evidence="1">
    <location>
        <begin position="22"/>
        <end position="189"/>
    </location>
</feature>
<reference evidence="2" key="1">
    <citation type="submission" date="2024-06" db="EMBL/GenBank/DDBJ databases">
        <title>Sequencing and assembly of the genome of Dyadobacter sp. strain 676, a symbiont of Cyamopsis tetragonoloba.</title>
        <authorList>
            <person name="Guro P."/>
            <person name="Sazanova A."/>
            <person name="Kuznetsova I."/>
            <person name="Belimov A."/>
            <person name="Safronova V."/>
        </authorList>
    </citation>
    <scope>NUCLEOTIDE SEQUENCE</scope>
    <source>
        <strain evidence="2">676</strain>
    </source>
</reference>
<organism evidence="2">
    <name type="scientific">Dyadobacter sp. 676</name>
    <dbReference type="NCBI Taxonomy" id="3088362"/>
    <lineage>
        <taxon>Bacteria</taxon>
        <taxon>Pseudomonadati</taxon>
        <taxon>Bacteroidota</taxon>
        <taxon>Cytophagia</taxon>
        <taxon>Cytophagales</taxon>
        <taxon>Spirosomataceae</taxon>
        <taxon>Dyadobacter</taxon>
    </lineage>
</organism>
<keyword evidence="2" id="KW-0121">Carboxypeptidase</keyword>